<gene>
    <name evidence="1" type="ORF">SKTS_30360</name>
</gene>
<organism evidence="1 2">
    <name type="scientific">Sulfurimicrobium lacus</name>
    <dbReference type="NCBI Taxonomy" id="2715678"/>
    <lineage>
        <taxon>Bacteria</taxon>
        <taxon>Pseudomonadati</taxon>
        <taxon>Pseudomonadota</taxon>
        <taxon>Betaproteobacteria</taxon>
        <taxon>Nitrosomonadales</taxon>
        <taxon>Sulfuricellaceae</taxon>
        <taxon>Sulfurimicrobium</taxon>
    </lineage>
</organism>
<name>A0A6F8VFM7_9PROT</name>
<dbReference type="REBASE" id="396398">
    <property type="entry name" value="NbaT11McrBCP"/>
</dbReference>
<dbReference type="InterPro" id="IPR019292">
    <property type="entry name" value="McrC"/>
</dbReference>
<protein>
    <recommendedName>
        <fullName evidence="3">5-methylcytosine-specific restriction system specificity protein McrC</fullName>
    </recommendedName>
</protein>
<keyword evidence="2" id="KW-1185">Reference proteome</keyword>
<accession>A0A6F8VFM7</accession>
<sequence length="373" mass="41547">MVSVAAEDEVVLDSPGHVGRIPVRNLWLLMLYASDLFRQIGRKKVSVEDNPDDIPDLVAEILAHAVEERLYRNLSSGFRQREDVLSRVRGRIDLLTTERHQLLARGKVACRFEELTIDTPRNRYVLAALEVIAGVVRQPAISHRCRKLASALKRLGVSGIRPTRAEVSTDRFGRHDANDRFMVAAAKLALDIALPTEDDGSEFLASPDRDEMWARRLYEKAVAGFYDVVLSPGGWKIYAGKPLSWQIAQKTVGIDAILPSMRTDVVLDHVGDGRRIVIDTKFTSIVTKGWFREASLRSGYVYQIYAYLMSQTGGADPMNQEAAGLLLHPSIGELVDETVVIQGHPIRFATVDLSAPASAIRQRLLEMVAFPLH</sequence>
<dbReference type="InterPro" id="IPR014407">
    <property type="entry name" value="McrC_bac"/>
</dbReference>
<evidence type="ECO:0000313" key="2">
    <source>
        <dbReference type="Proteomes" id="UP000502260"/>
    </source>
</evidence>
<proteinExistence type="predicted"/>
<dbReference type="AlphaFoldDB" id="A0A6F8VFM7"/>
<evidence type="ECO:0008006" key="3">
    <source>
        <dbReference type="Google" id="ProtNLM"/>
    </source>
</evidence>
<dbReference type="NCBIfam" id="NF007277">
    <property type="entry name" value="PRK09736.1"/>
    <property type="match status" value="1"/>
</dbReference>
<dbReference type="RefSeq" id="WP_173067042.1">
    <property type="nucleotide sequence ID" value="NZ_AP022853.1"/>
</dbReference>
<dbReference type="Proteomes" id="UP000502260">
    <property type="component" value="Chromosome"/>
</dbReference>
<dbReference type="PANTHER" id="PTHR38733">
    <property type="entry name" value="PROTEIN MCRC"/>
    <property type="match status" value="1"/>
</dbReference>
<dbReference type="PIRSF" id="PIRSF003109">
    <property type="entry name" value="McrC"/>
    <property type="match status" value="1"/>
</dbReference>
<dbReference type="EMBL" id="AP022853">
    <property type="protein sequence ID" value="BCB28150.1"/>
    <property type="molecule type" value="Genomic_DNA"/>
</dbReference>
<dbReference type="GO" id="GO:0009307">
    <property type="term" value="P:DNA restriction-modification system"/>
    <property type="evidence" value="ECO:0007669"/>
    <property type="project" value="InterPro"/>
</dbReference>
<dbReference type="KEGG" id="slac:SKTS_30360"/>
<reference evidence="2" key="1">
    <citation type="submission" date="2020-03" db="EMBL/GenBank/DDBJ databases">
        <title>Complete genome sequence of sulfur-oxidizing bacterium skT11.</title>
        <authorList>
            <person name="Kanda M."/>
            <person name="Kojima H."/>
            <person name="Fukui M."/>
        </authorList>
    </citation>
    <scope>NUCLEOTIDE SEQUENCE [LARGE SCALE GENOMIC DNA]</scope>
    <source>
        <strain evidence="2">skT11</strain>
    </source>
</reference>
<dbReference type="Pfam" id="PF10117">
    <property type="entry name" value="McrBC"/>
    <property type="match status" value="1"/>
</dbReference>
<evidence type="ECO:0000313" key="1">
    <source>
        <dbReference type="EMBL" id="BCB28150.1"/>
    </source>
</evidence>
<dbReference type="PANTHER" id="PTHR38733:SF1">
    <property type="entry name" value="TYPE IV METHYL-DIRECTED RESTRICTION ENZYME ECOKMCRBC"/>
    <property type="match status" value="1"/>
</dbReference>